<evidence type="ECO:0000256" key="5">
    <source>
        <dbReference type="ARBA" id="ARBA00023002"/>
    </source>
</evidence>
<dbReference type="InterPro" id="IPR016169">
    <property type="entry name" value="FAD-bd_PCMH_sub2"/>
</dbReference>
<dbReference type="SUPFAM" id="SSF56176">
    <property type="entry name" value="FAD-binding/transporter-associated domain-like"/>
    <property type="match status" value="1"/>
</dbReference>
<gene>
    <name evidence="7" type="ORF">GCM10023335_09850</name>
</gene>
<evidence type="ECO:0000256" key="3">
    <source>
        <dbReference type="ARBA" id="ARBA00022630"/>
    </source>
</evidence>
<sequence length="463" mass="48976">MSGNAARVGRMNTVGTTADRAPLVLRPGDPGYEDELAGFQTGFTQRPAVVFAAASADDVADAVRYAASRGLPVGVQATGHGLPGSSEGGVLITTRRMDGLRIDPEARTARLQAGVRWGQVVRAAEPHGLAPLNGSAPGVGAVSYTLGGGLGVLAREFGYAADHVRSLDVVTADGRPRRVTRESDPDLYWALLGGGHNFGAVTELEIGLVPVARLYGGSVAFDAAVVDPVTVLRAYERWTRTVPDGLTSSFAAVPYPDAAGLPPHLRGRHIVSVRVAYTGTAAQGERLVAPLRETGPALADTLREMPYGESHTIHSDPDFPHTYYGDSAVLRELDVDAAAGVLARTGPGASAMCVVQINHLGGALARTVPNSVPHRDGRFLVRLLAMAEREQARGLLDPAFERLAPWTTGRALNFAFGAGDRTRGLYDPATHERLAGLKSQYDPANLFRRNYDVTGRSRPDVTA</sequence>
<dbReference type="EMBL" id="BAABKB010000002">
    <property type="protein sequence ID" value="GAA4998352.1"/>
    <property type="molecule type" value="Genomic_DNA"/>
</dbReference>
<dbReference type="InterPro" id="IPR006093">
    <property type="entry name" value="Oxy_OxRdtase_FAD_BS"/>
</dbReference>
<dbReference type="Proteomes" id="UP001501759">
    <property type="component" value="Unassembled WGS sequence"/>
</dbReference>
<evidence type="ECO:0000256" key="1">
    <source>
        <dbReference type="ARBA" id="ARBA00001974"/>
    </source>
</evidence>
<name>A0ABP9IHS7_9ACTN</name>
<comment type="caution">
    <text evidence="7">The sequence shown here is derived from an EMBL/GenBank/DDBJ whole genome shotgun (WGS) entry which is preliminary data.</text>
</comment>
<evidence type="ECO:0000256" key="4">
    <source>
        <dbReference type="ARBA" id="ARBA00022827"/>
    </source>
</evidence>
<accession>A0ABP9IHS7</accession>
<feature type="domain" description="FAD-binding PCMH-type" evidence="6">
    <location>
        <begin position="43"/>
        <end position="211"/>
    </location>
</feature>
<evidence type="ECO:0000313" key="8">
    <source>
        <dbReference type="Proteomes" id="UP001501759"/>
    </source>
</evidence>
<keyword evidence="3" id="KW-0285">Flavoprotein</keyword>
<dbReference type="InterPro" id="IPR036318">
    <property type="entry name" value="FAD-bd_PCMH-like_sf"/>
</dbReference>
<dbReference type="InterPro" id="IPR050416">
    <property type="entry name" value="FAD-linked_Oxidoreductase"/>
</dbReference>
<reference evidence="8" key="1">
    <citation type="journal article" date="2019" name="Int. J. Syst. Evol. Microbiol.">
        <title>The Global Catalogue of Microorganisms (GCM) 10K type strain sequencing project: providing services to taxonomists for standard genome sequencing and annotation.</title>
        <authorList>
            <consortium name="The Broad Institute Genomics Platform"/>
            <consortium name="The Broad Institute Genome Sequencing Center for Infectious Disease"/>
            <person name="Wu L."/>
            <person name="Ma J."/>
        </authorList>
    </citation>
    <scope>NUCLEOTIDE SEQUENCE [LARGE SCALE GENOMIC DNA]</scope>
    <source>
        <strain evidence="8">JCM 18409</strain>
    </source>
</reference>
<dbReference type="PROSITE" id="PS00862">
    <property type="entry name" value="OX2_COVAL_FAD"/>
    <property type="match status" value="1"/>
</dbReference>
<organism evidence="7 8">
    <name type="scientific">Streptomyces siamensis</name>
    <dbReference type="NCBI Taxonomy" id="1274986"/>
    <lineage>
        <taxon>Bacteria</taxon>
        <taxon>Bacillati</taxon>
        <taxon>Actinomycetota</taxon>
        <taxon>Actinomycetes</taxon>
        <taxon>Kitasatosporales</taxon>
        <taxon>Streptomycetaceae</taxon>
        <taxon>Streptomyces</taxon>
    </lineage>
</organism>
<dbReference type="PROSITE" id="PS51387">
    <property type="entry name" value="FAD_PCMH"/>
    <property type="match status" value="1"/>
</dbReference>
<dbReference type="Pfam" id="PF01565">
    <property type="entry name" value="FAD_binding_4"/>
    <property type="match status" value="1"/>
</dbReference>
<dbReference type="PANTHER" id="PTHR42973:SF39">
    <property type="entry name" value="FAD-BINDING PCMH-TYPE DOMAIN-CONTAINING PROTEIN"/>
    <property type="match status" value="1"/>
</dbReference>
<dbReference type="Gene3D" id="3.40.462.20">
    <property type="match status" value="1"/>
</dbReference>
<dbReference type="Gene3D" id="3.30.43.10">
    <property type="entry name" value="Uridine Diphospho-n-acetylenolpyruvylglucosamine Reductase, domain 2"/>
    <property type="match status" value="1"/>
</dbReference>
<dbReference type="Gene3D" id="3.30.465.10">
    <property type="match status" value="1"/>
</dbReference>
<keyword evidence="8" id="KW-1185">Reference proteome</keyword>
<comment type="similarity">
    <text evidence="2">Belongs to the oxygen-dependent FAD-linked oxidoreductase family.</text>
</comment>
<keyword evidence="4" id="KW-0274">FAD</keyword>
<protein>
    <submittedName>
        <fullName evidence="7">FAD-binding oxidoreductase</fullName>
    </submittedName>
</protein>
<evidence type="ECO:0000256" key="2">
    <source>
        <dbReference type="ARBA" id="ARBA00005466"/>
    </source>
</evidence>
<proteinExistence type="inferred from homology"/>
<dbReference type="InterPro" id="IPR006094">
    <property type="entry name" value="Oxid_FAD_bind_N"/>
</dbReference>
<evidence type="ECO:0000259" key="6">
    <source>
        <dbReference type="PROSITE" id="PS51387"/>
    </source>
</evidence>
<evidence type="ECO:0000313" key="7">
    <source>
        <dbReference type="EMBL" id="GAA4998352.1"/>
    </source>
</evidence>
<dbReference type="PANTHER" id="PTHR42973">
    <property type="entry name" value="BINDING OXIDOREDUCTASE, PUTATIVE (AFU_ORTHOLOGUE AFUA_1G17690)-RELATED"/>
    <property type="match status" value="1"/>
</dbReference>
<dbReference type="InterPro" id="IPR016166">
    <property type="entry name" value="FAD-bd_PCMH"/>
</dbReference>
<comment type="cofactor">
    <cofactor evidence="1">
        <name>FAD</name>
        <dbReference type="ChEBI" id="CHEBI:57692"/>
    </cofactor>
</comment>
<dbReference type="InterPro" id="IPR016167">
    <property type="entry name" value="FAD-bd_PCMH_sub1"/>
</dbReference>
<keyword evidence="5" id="KW-0560">Oxidoreductase</keyword>